<dbReference type="InterPro" id="IPR006680">
    <property type="entry name" value="Amidohydro-rel"/>
</dbReference>
<dbReference type="Pfam" id="PF04909">
    <property type="entry name" value="Amidohydro_2"/>
    <property type="match status" value="1"/>
</dbReference>
<evidence type="ECO:0000313" key="4">
    <source>
        <dbReference type="Proteomes" id="UP000029223"/>
    </source>
</evidence>
<reference evidence="4" key="1">
    <citation type="submission" date="2014-09" db="EMBL/GenBank/DDBJ databases">
        <title>Vibrio variabilis JCM 19239. (C206) whole genome shotgun sequence.</title>
        <authorList>
            <person name="Sawabe T."/>
            <person name="Meirelles P."/>
            <person name="Nakanishi M."/>
            <person name="Sayaka M."/>
            <person name="Hattori M."/>
            <person name="Ohkuma M."/>
        </authorList>
    </citation>
    <scope>NUCLEOTIDE SEQUENCE [LARGE SCALE GENOMIC DNA]</scope>
    <source>
        <strain evidence="4">JCM 19239</strain>
    </source>
</reference>
<dbReference type="InterPro" id="IPR052350">
    <property type="entry name" value="Metallo-dep_Lactonases"/>
</dbReference>
<dbReference type="PANTHER" id="PTHR43569:SF2">
    <property type="entry name" value="AMIDOHYDROLASE-RELATED DOMAIN-CONTAINING PROTEIN"/>
    <property type="match status" value="1"/>
</dbReference>
<comment type="caution">
    <text evidence="3">The sequence shown here is derived from an EMBL/GenBank/DDBJ whole genome shotgun (WGS) entry which is preliminary data.</text>
</comment>
<gene>
    <name evidence="3" type="ORF">JCM19239_2061</name>
</gene>
<dbReference type="InterPro" id="IPR032466">
    <property type="entry name" value="Metal_Hydrolase"/>
</dbReference>
<dbReference type="Proteomes" id="UP000029223">
    <property type="component" value="Unassembled WGS sequence"/>
</dbReference>
<dbReference type="EMBL" id="BBMS01000027">
    <property type="protein sequence ID" value="GAL27249.1"/>
    <property type="molecule type" value="Genomic_DNA"/>
</dbReference>
<dbReference type="Gene3D" id="3.20.20.140">
    <property type="entry name" value="Metal-dependent hydrolases"/>
    <property type="match status" value="1"/>
</dbReference>
<keyword evidence="4" id="KW-1185">Reference proteome</keyword>
<evidence type="ECO:0000256" key="1">
    <source>
        <dbReference type="ARBA" id="ARBA00038310"/>
    </source>
</evidence>
<evidence type="ECO:0000313" key="3">
    <source>
        <dbReference type="EMBL" id="GAL27249.1"/>
    </source>
</evidence>
<organism evidence="3 4">
    <name type="scientific">Vibrio variabilis</name>
    <dbReference type="NCBI Taxonomy" id="990271"/>
    <lineage>
        <taxon>Bacteria</taxon>
        <taxon>Pseudomonadati</taxon>
        <taxon>Pseudomonadota</taxon>
        <taxon>Gammaproteobacteria</taxon>
        <taxon>Vibrionales</taxon>
        <taxon>Vibrionaceae</taxon>
        <taxon>Vibrio</taxon>
    </lineage>
</organism>
<protein>
    <recommendedName>
        <fullName evidence="2">Amidohydrolase-related domain-containing protein</fullName>
    </recommendedName>
</protein>
<dbReference type="PANTHER" id="PTHR43569">
    <property type="entry name" value="AMIDOHYDROLASE"/>
    <property type="match status" value="1"/>
</dbReference>
<accession>A0ABQ0JER1</accession>
<name>A0ABQ0JER1_9VIBR</name>
<evidence type="ECO:0000259" key="2">
    <source>
        <dbReference type="Pfam" id="PF04909"/>
    </source>
</evidence>
<proteinExistence type="inferred from homology"/>
<feature type="domain" description="Amidohydrolase-related" evidence="2">
    <location>
        <begin position="7"/>
        <end position="250"/>
    </location>
</feature>
<dbReference type="SUPFAM" id="SSF51556">
    <property type="entry name" value="Metallo-dependent hydrolases"/>
    <property type="match status" value="1"/>
</dbReference>
<sequence length="251" mass="28735">MAKRKVIDAHIHLWDLDNNYYPWLMDGLDGEQGQSGLESIAHTYLINDLVQHSTEVELEGIVHIQADYDPQDPVGETRWLDACAQQGKLNGLDLAIVGFADLTALQVESILDQHSGSRYFRGIRQMLNFSDNPRFCWARENFLENPVWRENFALLSKYQLSFDLMCFDHQMVEASRLAAQHSDVPIILEHCGMPWLGDDHDELWRKGIEALAKHKNVACKLGGLGTMQPNWQHQDAQKYVDHLLQHFGVDS</sequence>
<comment type="similarity">
    <text evidence="1">Belongs to the metallo-dependent hydrolases superfamily.</text>
</comment>